<dbReference type="Proteomes" id="UP000321525">
    <property type="component" value="Unassembled WGS sequence"/>
</dbReference>
<proteinExistence type="predicted"/>
<name>A0A5C6QPH9_9GAMM</name>
<protein>
    <submittedName>
        <fullName evidence="3">Uncharacterized protein</fullName>
    </submittedName>
</protein>
<evidence type="ECO:0000313" key="3">
    <source>
        <dbReference type="EMBL" id="TWX70550.1"/>
    </source>
</evidence>
<feature type="transmembrane region" description="Helical" evidence="1">
    <location>
        <begin position="6"/>
        <end position="22"/>
    </location>
</feature>
<dbReference type="EMBL" id="VOLQ01000004">
    <property type="protein sequence ID" value="TWX70550.1"/>
    <property type="molecule type" value="Genomic_DNA"/>
</dbReference>
<keyword evidence="4" id="KW-1185">Reference proteome</keyword>
<comment type="caution">
    <text evidence="3">The sequence shown here is derived from an EMBL/GenBank/DDBJ whole genome shotgun (WGS) entry which is preliminary data.</text>
</comment>
<feature type="transmembrane region" description="Helical" evidence="1">
    <location>
        <begin position="248"/>
        <end position="267"/>
    </location>
</feature>
<dbReference type="RefSeq" id="WP_146798256.1">
    <property type="nucleotide sequence ID" value="NZ_VOLP01000005.1"/>
</dbReference>
<dbReference type="EMBL" id="VOLR01000004">
    <property type="protein sequence ID" value="TWX62148.1"/>
    <property type="molecule type" value="Genomic_DNA"/>
</dbReference>
<evidence type="ECO:0000313" key="2">
    <source>
        <dbReference type="EMBL" id="TWX62148.1"/>
    </source>
</evidence>
<keyword evidence="1" id="KW-0812">Transmembrane</keyword>
<evidence type="ECO:0000256" key="1">
    <source>
        <dbReference type="SAM" id="Phobius"/>
    </source>
</evidence>
<feature type="transmembrane region" description="Helical" evidence="1">
    <location>
        <begin position="174"/>
        <end position="196"/>
    </location>
</feature>
<accession>A0A5C6QPH9</accession>
<feature type="transmembrane region" description="Helical" evidence="1">
    <location>
        <begin position="62"/>
        <end position="81"/>
    </location>
</feature>
<feature type="transmembrane region" description="Helical" evidence="1">
    <location>
        <begin position="101"/>
        <end position="118"/>
    </location>
</feature>
<dbReference type="Proteomes" id="UP000321917">
    <property type="component" value="Unassembled WGS sequence"/>
</dbReference>
<reference evidence="3 5" key="1">
    <citation type="submission" date="2019-07" db="EMBL/GenBank/DDBJ databases">
        <title>Genomes of sea-ice associated Colwellia species.</title>
        <authorList>
            <person name="Bowman J.P."/>
        </authorList>
    </citation>
    <scope>NUCLEOTIDE SEQUENCE [LARGE SCALE GENOMIC DNA]</scope>
    <source>
        <strain evidence="2 4">ACAM 607</strain>
        <strain evidence="3 5">IC036</strain>
    </source>
</reference>
<keyword evidence="1" id="KW-1133">Transmembrane helix</keyword>
<keyword evidence="1" id="KW-0472">Membrane</keyword>
<evidence type="ECO:0000313" key="4">
    <source>
        <dbReference type="Proteomes" id="UP000321525"/>
    </source>
</evidence>
<feature type="transmembrane region" description="Helical" evidence="1">
    <location>
        <begin position="139"/>
        <end position="162"/>
    </location>
</feature>
<feature type="transmembrane region" description="Helical" evidence="1">
    <location>
        <begin position="216"/>
        <end position="236"/>
    </location>
</feature>
<dbReference type="AlphaFoldDB" id="A0A5C6QPH9"/>
<evidence type="ECO:0000313" key="5">
    <source>
        <dbReference type="Proteomes" id="UP000321917"/>
    </source>
</evidence>
<sequence length="287" mass="32759">MSINILFYVLFLSQIILISYYYPKQIIKRIEGVLKKFPPESYPKLYPESADKVIAAKIRYQLLNQIILVIGLLLMGLYALMSKDYDNGQKFAEGLPLMFGMVQFIPFMLLEVSGCRQFKLMRKANKSTSRSADLTPRHLFNYVSPLLVISAVLLLFTFIFFDLYIHDFTITNDLIIKIITLSLVHALFIGLAVWHLTGKRLDPHQAIKDRSSQTQFSLQSMGSVSIFLSLFLMANSAVDVFELGYMEIIINSIYFQVIAFVGIGGMLRTDQIDTINFDVYKADNSII</sequence>
<organism evidence="3 5">
    <name type="scientific">Colwellia hornerae</name>
    <dbReference type="NCBI Taxonomy" id="89402"/>
    <lineage>
        <taxon>Bacteria</taxon>
        <taxon>Pseudomonadati</taxon>
        <taxon>Pseudomonadota</taxon>
        <taxon>Gammaproteobacteria</taxon>
        <taxon>Alteromonadales</taxon>
        <taxon>Colwelliaceae</taxon>
        <taxon>Colwellia</taxon>
    </lineage>
</organism>
<gene>
    <name evidence="2" type="ORF">ESZ26_04040</name>
    <name evidence="3" type="ORF">ESZ27_03295</name>
</gene>
<dbReference type="OrthoDB" id="6322391at2"/>